<gene>
    <name evidence="1" type="ORF">CYMTET_11180</name>
</gene>
<name>A0AAE0GN39_9CHLO</name>
<organism evidence="1 2">
    <name type="scientific">Cymbomonas tetramitiformis</name>
    <dbReference type="NCBI Taxonomy" id="36881"/>
    <lineage>
        <taxon>Eukaryota</taxon>
        <taxon>Viridiplantae</taxon>
        <taxon>Chlorophyta</taxon>
        <taxon>Pyramimonadophyceae</taxon>
        <taxon>Pyramimonadales</taxon>
        <taxon>Pyramimonadaceae</taxon>
        <taxon>Cymbomonas</taxon>
    </lineage>
</organism>
<protein>
    <submittedName>
        <fullName evidence="1">Uncharacterized protein</fullName>
    </submittedName>
</protein>
<sequence length="89" mass="10175">MYSKDESGYRLLQFARSIPASYEGEIHFYHVYVLNLFVNMHAFDIRYVAEYDTYLRQIAFELGGKAKGGDAITISEGPEYKGPLLLSVE</sequence>
<comment type="caution">
    <text evidence="1">The sequence shown here is derived from an EMBL/GenBank/DDBJ whole genome shotgun (WGS) entry which is preliminary data.</text>
</comment>
<evidence type="ECO:0000313" key="2">
    <source>
        <dbReference type="Proteomes" id="UP001190700"/>
    </source>
</evidence>
<evidence type="ECO:0000313" key="1">
    <source>
        <dbReference type="EMBL" id="KAK3281010.1"/>
    </source>
</evidence>
<keyword evidence="2" id="KW-1185">Reference proteome</keyword>
<reference evidence="1 2" key="1">
    <citation type="journal article" date="2015" name="Genome Biol. Evol.">
        <title>Comparative Genomics of a Bacterivorous Green Alga Reveals Evolutionary Causalities and Consequences of Phago-Mixotrophic Mode of Nutrition.</title>
        <authorList>
            <person name="Burns J.A."/>
            <person name="Paasch A."/>
            <person name="Narechania A."/>
            <person name="Kim E."/>
        </authorList>
    </citation>
    <scope>NUCLEOTIDE SEQUENCE [LARGE SCALE GENOMIC DNA]</scope>
    <source>
        <strain evidence="1 2">PLY_AMNH</strain>
    </source>
</reference>
<proteinExistence type="predicted"/>
<dbReference type="Proteomes" id="UP001190700">
    <property type="component" value="Unassembled WGS sequence"/>
</dbReference>
<dbReference type="AlphaFoldDB" id="A0AAE0GN39"/>
<accession>A0AAE0GN39</accession>
<dbReference type="EMBL" id="LGRX02004096">
    <property type="protein sequence ID" value="KAK3281010.1"/>
    <property type="molecule type" value="Genomic_DNA"/>
</dbReference>